<dbReference type="Pfam" id="PF03737">
    <property type="entry name" value="RraA-like"/>
    <property type="match status" value="1"/>
</dbReference>
<comment type="cofactor">
    <cofactor evidence="1">
        <name>Mg(2+)</name>
        <dbReference type="ChEBI" id="CHEBI:18420"/>
    </cofactor>
</comment>
<dbReference type="EMBL" id="SNSC02000007">
    <property type="protein sequence ID" value="TID22897.1"/>
    <property type="molecule type" value="Genomic_DNA"/>
</dbReference>
<dbReference type="OrthoDB" id="1476984at2759"/>
<dbReference type="AlphaFoldDB" id="A0A4Z1P2J0"/>
<dbReference type="SUPFAM" id="SSF89562">
    <property type="entry name" value="RraA-like"/>
    <property type="match status" value="1"/>
</dbReference>
<evidence type="ECO:0000313" key="2">
    <source>
        <dbReference type="EMBL" id="TID22897.1"/>
    </source>
</evidence>
<accession>A0A4Z1P2J0</accession>
<dbReference type="Proteomes" id="UP000298493">
    <property type="component" value="Unassembled WGS sequence"/>
</dbReference>
<feature type="binding site" evidence="1">
    <location>
        <begin position="104"/>
        <end position="107"/>
    </location>
    <ligand>
        <name>substrate</name>
    </ligand>
</feature>
<evidence type="ECO:0000313" key="3">
    <source>
        <dbReference type="Proteomes" id="UP000298493"/>
    </source>
</evidence>
<keyword evidence="1" id="KW-0479">Metal-binding</keyword>
<gene>
    <name evidence="2" type="ORF">E6O75_ATG02071</name>
</gene>
<dbReference type="GO" id="GO:0008948">
    <property type="term" value="F:oxaloacetate decarboxylase activity"/>
    <property type="evidence" value="ECO:0007669"/>
    <property type="project" value="TreeGrafter"/>
</dbReference>
<dbReference type="InterPro" id="IPR005493">
    <property type="entry name" value="RraA/RraA-like"/>
</dbReference>
<keyword evidence="1" id="KW-0460">Magnesium</keyword>
<dbReference type="Gene3D" id="3.50.30.40">
    <property type="entry name" value="Ribonuclease E inhibitor RraA/RraA-like"/>
    <property type="match status" value="1"/>
</dbReference>
<proteinExistence type="predicted"/>
<comment type="caution">
    <text evidence="2">The sequence shown here is derived from an EMBL/GenBank/DDBJ whole genome shotgun (WGS) entry which is preliminary data.</text>
</comment>
<dbReference type="CDD" id="cd16841">
    <property type="entry name" value="RraA_family"/>
    <property type="match status" value="1"/>
</dbReference>
<dbReference type="GO" id="GO:0046872">
    <property type="term" value="F:metal ion binding"/>
    <property type="evidence" value="ECO:0007669"/>
    <property type="project" value="UniProtKB-KW"/>
</dbReference>
<protein>
    <submittedName>
        <fullName evidence="2">Gb</fullName>
    </submittedName>
</protein>
<reference evidence="2 3" key="1">
    <citation type="submission" date="2019-04" db="EMBL/GenBank/DDBJ databases">
        <title>High contiguity whole genome sequence and gene annotation resource for two Venturia nashicola isolates.</title>
        <authorList>
            <person name="Prokchorchik M."/>
            <person name="Won K."/>
            <person name="Lee Y."/>
            <person name="Choi E.D."/>
            <person name="Segonzac C."/>
            <person name="Sohn K.H."/>
        </authorList>
    </citation>
    <scope>NUCLEOTIDE SEQUENCE [LARGE SCALE GENOMIC DNA]</scope>
    <source>
        <strain evidence="2 3">PRI2</strain>
    </source>
</reference>
<organism evidence="2 3">
    <name type="scientific">Venturia nashicola</name>
    <dbReference type="NCBI Taxonomy" id="86259"/>
    <lineage>
        <taxon>Eukaryota</taxon>
        <taxon>Fungi</taxon>
        <taxon>Dikarya</taxon>
        <taxon>Ascomycota</taxon>
        <taxon>Pezizomycotina</taxon>
        <taxon>Dothideomycetes</taxon>
        <taxon>Pleosporomycetidae</taxon>
        <taxon>Venturiales</taxon>
        <taxon>Venturiaceae</taxon>
        <taxon>Venturia</taxon>
    </lineage>
</organism>
<name>A0A4Z1P2J0_9PEZI</name>
<feature type="binding site" evidence="1">
    <location>
        <position position="127"/>
    </location>
    <ligand>
        <name>Mg(2+)</name>
        <dbReference type="ChEBI" id="CHEBI:18420"/>
    </ligand>
</feature>
<feature type="binding site" evidence="1">
    <location>
        <position position="126"/>
    </location>
    <ligand>
        <name>substrate</name>
    </ligand>
</feature>
<sequence>MASPAIIKALRKFTTCDIGDALVRLKVPYGGYLSGLKMYSAPHPNPHFQMDPTSKILGPAYTVRMVHASDKTSPTLSMHFADNIPKGSVVFVSQPKGLISACWGGLMSTRAKNAGAAGVVVDGRFRDVLEHRDLGMGLFARGSSILGSNTFTRAAGLDVPLRFRIEELEDAEVKVRPGDLIMGDADGVVVIPPELASELIETCEARWQIDEETRSCLEKGDLFGPTIKRLRKG</sequence>
<dbReference type="InterPro" id="IPR036704">
    <property type="entry name" value="RraA/RraA-like_sf"/>
</dbReference>
<dbReference type="PANTHER" id="PTHR33254:SF4">
    <property type="entry name" value="4-HYDROXY-4-METHYL-2-OXOGLUTARATE ALDOLASE 3-RELATED"/>
    <property type="match status" value="1"/>
</dbReference>
<dbReference type="STRING" id="86259.A0A4Z1P2J0"/>
<keyword evidence="3" id="KW-1185">Reference proteome</keyword>
<dbReference type="GO" id="GO:0047443">
    <property type="term" value="F:4-hydroxy-4-methyl-2-oxoglutarate aldolase activity"/>
    <property type="evidence" value="ECO:0007669"/>
    <property type="project" value="TreeGrafter"/>
</dbReference>
<dbReference type="PANTHER" id="PTHR33254">
    <property type="entry name" value="4-HYDROXY-4-METHYL-2-OXOGLUTARATE ALDOLASE 3-RELATED"/>
    <property type="match status" value="1"/>
</dbReference>
<evidence type="ECO:0000256" key="1">
    <source>
        <dbReference type="PIRSR" id="PIRSR605493-1"/>
    </source>
</evidence>